<accession>A0ACB6R7A0</accession>
<reference evidence="1" key="1">
    <citation type="journal article" date="2020" name="Stud. Mycol.">
        <title>101 Dothideomycetes genomes: a test case for predicting lifestyles and emergence of pathogens.</title>
        <authorList>
            <person name="Haridas S."/>
            <person name="Albert R."/>
            <person name="Binder M."/>
            <person name="Bloem J."/>
            <person name="Labutti K."/>
            <person name="Salamov A."/>
            <person name="Andreopoulos B."/>
            <person name="Baker S."/>
            <person name="Barry K."/>
            <person name="Bills G."/>
            <person name="Bluhm B."/>
            <person name="Cannon C."/>
            <person name="Castanera R."/>
            <person name="Culley D."/>
            <person name="Daum C."/>
            <person name="Ezra D."/>
            <person name="Gonzalez J."/>
            <person name="Henrissat B."/>
            <person name="Kuo A."/>
            <person name="Liang C."/>
            <person name="Lipzen A."/>
            <person name="Lutzoni F."/>
            <person name="Magnuson J."/>
            <person name="Mondo S."/>
            <person name="Nolan M."/>
            <person name="Ohm R."/>
            <person name="Pangilinan J."/>
            <person name="Park H.-J."/>
            <person name="Ramirez L."/>
            <person name="Alfaro M."/>
            <person name="Sun H."/>
            <person name="Tritt A."/>
            <person name="Yoshinaga Y."/>
            <person name="Zwiers L.-H."/>
            <person name="Turgeon B."/>
            <person name="Goodwin S."/>
            <person name="Spatafora J."/>
            <person name="Crous P."/>
            <person name="Grigoriev I."/>
        </authorList>
    </citation>
    <scope>NUCLEOTIDE SEQUENCE</scope>
    <source>
        <strain evidence="1">ATCC 200398</strain>
    </source>
</reference>
<gene>
    <name evidence="1" type="ORF">BDR25DRAFT_311412</name>
</gene>
<protein>
    <submittedName>
        <fullName evidence="1">Uncharacterized protein</fullName>
    </submittedName>
</protein>
<name>A0ACB6R7A0_9PLEO</name>
<organism evidence="1 2">
    <name type="scientific">Lindgomyces ingoldianus</name>
    <dbReference type="NCBI Taxonomy" id="673940"/>
    <lineage>
        <taxon>Eukaryota</taxon>
        <taxon>Fungi</taxon>
        <taxon>Dikarya</taxon>
        <taxon>Ascomycota</taxon>
        <taxon>Pezizomycotina</taxon>
        <taxon>Dothideomycetes</taxon>
        <taxon>Pleosporomycetidae</taxon>
        <taxon>Pleosporales</taxon>
        <taxon>Lindgomycetaceae</taxon>
        <taxon>Lindgomyces</taxon>
    </lineage>
</organism>
<evidence type="ECO:0000313" key="1">
    <source>
        <dbReference type="EMBL" id="KAF2475046.1"/>
    </source>
</evidence>
<proteinExistence type="predicted"/>
<dbReference type="EMBL" id="MU003497">
    <property type="protein sequence ID" value="KAF2475046.1"/>
    <property type="molecule type" value="Genomic_DNA"/>
</dbReference>
<comment type="caution">
    <text evidence="1">The sequence shown here is derived from an EMBL/GenBank/DDBJ whole genome shotgun (WGS) entry which is preliminary data.</text>
</comment>
<dbReference type="Proteomes" id="UP000799755">
    <property type="component" value="Unassembled WGS sequence"/>
</dbReference>
<sequence>MAQGPNFRSGRVGASGDARLRRDYLQHKYSPRPVEATQQRESSSDTDQSDEEVAPAFNAKHDKINDEREANQSPDDSDTAIEDSVDDSDVDAEDREEDGEGEMPNESLLVLPDGEGDGLFLGNLDGFTTVVEHTCSICMEIQGRTRKLDNCGHEFCEEGLHQLLSSDHAMRFNCPSCREWMLNVSRDKIMVDSEVEDFEAEEAEDEGEAHEEIEGESPEVDGEMEEGSDEEMENCSQENIEEDDAEATDVGSIKEPEIGDDAIGDVDLAEDHSEGRDLHSRTEGRYPCSHSDDGFEGQEPEVTSSTNDRVDGDSVGGDFYPADCSGEDEEVAELGGDSGSEFVYESDSVSEDQA</sequence>
<keyword evidence="2" id="KW-1185">Reference proteome</keyword>
<evidence type="ECO:0000313" key="2">
    <source>
        <dbReference type="Proteomes" id="UP000799755"/>
    </source>
</evidence>